<dbReference type="InterPro" id="IPR006578">
    <property type="entry name" value="MADF-dom"/>
</dbReference>
<comment type="similarity">
    <text evidence="2">Belongs to the cation transport ATPase (P-type) (TC 3.A.3) family. Type V subfamily.</text>
</comment>
<dbReference type="AlphaFoldDB" id="A0A7R8VX00"/>
<keyword evidence="10 12" id="KW-1133">Transmembrane helix</keyword>
<evidence type="ECO:0000256" key="9">
    <source>
        <dbReference type="ARBA" id="ARBA00022967"/>
    </source>
</evidence>
<dbReference type="GO" id="GO:0006874">
    <property type="term" value="P:intracellular calcium ion homeostasis"/>
    <property type="evidence" value="ECO:0007669"/>
    <property type="project" value="TreeGrafter"/>
</dbReference>
<keyword evidence="11 12" id="KW-0472">Membrane</keyword>
<evidence type="ECO:0000256" key="5">
    <source>
        <dbReference type="ARBA" id="ARBA00022723"/>
    </source>
</evidence>
<evidence type="ECO:0000256" key="4">
    <source>
        <dbReference type="ARBA" id="ARBA00022692"/>
    </source>
</evidence>
<evidence type="ECO:0000259" key="13">
    <source>
        <dbReference type="Pfam" id="PF00690"/>
    </source>
</evidence>
<dbReference type="InterPro" id="IPR023214">
    <property type="entry name" value="HAD_sf"/>
</dbReference>
<dbReference type="PANTHER" id="PTHR45630:SF8">
    <property type="entry name" value="CATION-TRANSPORTING ATPASE"/>
    <property type="match status" value="1"/>
</dbReference>
<comment type="subcellular location">
    <subcellularLocation>
        <location evidence="1">Membrane</location>
        <topology evidence="1">Multi-pass membrane protein</topology>
    </subcellularLocation>
</comment>
<dbReference type="InterPro" id="IPR006544">
    <property type="entry name" value="P-type_TPase_V"/>
</dbReference>
<dbReference type="GO" id="GO:0016020">
    <property type="term" value="C:membrane"/>
    <property type="evidence" value="ECO:0007669"/>
    <property type="project" value="UniProtKB-SubCell"/>
</dbReference>
<evidence type="ECO:0000256" key="7">
    <source>
        <dbReference type="ARBA" id="ARBA00022840"/>
    </source>
</evidence>
<dbReference type="Pfam" id="PF10545">
    <property type="entry name" value="MADF_DNA_bdg"/>
    <property type="match status" value="1"/>
</dbReference>
<dbReference type="PANTHER" id="PTHR45630">
    <property type="entry name" value="CATION-TRANSPORTING ATPASE-RELATED"/>
    <property type="match status" value="1"/>
</dbReference>
<dbReference type="FunFam" id="1.20.1110.10:FF:000023">
    <property type="entry name" value="Cation-transporting ATPase"/>
    <property type="match status" value="1"/>
</dbReference>
<keyword evidence="3" id="KW-0597">Phosphoprotein</keyword>
<dbReference type="Gene3D" id="2.70.150.10">
    <property type="entry name" value="Calcium-transporting ATPase, cytoplasmic transduction domain A"/>
    <property type="match status" value="1"/>
</dbReference>
<dbReference type="GO" id="GO:0016887">
    <property type="term" value="F:ATP hydrolysis activity"/>
    <property type="evidence" value="ECO:0007669"/>
    <property type="project" value="InterPro"/>
</dbReference>
<dbReference type="Pfam" id="PF00690">
    <property type="entry name" value="Cation_ATPase_N"/>
    <property type="match status" value="1"/>
</dbReference>
<feature type="transmembrane region" description="Helical" evidence="12">
    <location>
        <begin position="115"/>
        <end position="135"/>
    </location>
</feature>
<accession>A0A7R8VX00</accession>
<evidence type="ECO:0000256" key="2">
    <source>
        <dbReference type="ARBA" id="ARBA00006000"/>
    </source>
</evidence>
<dbReference type="InterPro" id="IPR023298">
    <property type="entry name" value="ATPase_P-typ_TM_dom_sf"/>
</dbReference>
<keyword evidence="5" id="KW-0479">Metal-binding</keyword>
<dbReference type="EMBL" id="OA571839">
    <property type="protein sequence ID" value="CAD7204208.1"/>
    <property type="molecule type" value="Genomic_DNA"/>
</dbReference>
<evidence type="ECO:0000256" key="10">
    <source>
        <dbReference type="ARBA" id="ARBA00022989"/>
    </source>
</evidence>
<dbReference type="PROSITE" id="PS00154">
    <property type="entry name" value="ATPASE_E1_E2"/>
    <property type="match status" value="1"/>
</dbReference>
<evidence type="ECO:0000256" key="1">
    <source>
        <dbReference type="ARBA" id="ARBA00004141"/>
    </source>
</evidence>
<dbReference type="SUPFAM" id="SSF81665">
    <property type="entry name" value="Calcium ATPase, transmembrane domain M"/>
    <property type="match status" value="1"/>
</dbReference>
<dbReference type="GO" id="GO:0005524">
    <property type="term" value="F:ATP binding"/>
    <property type="evidence" value="ECO:0007669"/>
    <property type="project" value="UniProtKB-KW"/>
</dbReference>
<dbReference type="NCBIfam" id="TIGR01494">
    <property type="entry name" value="ATPase_P-type"/>
    <property type="match status" value="1"/>
</dbReference>
<keyword evidence="8" id="KW-0460">Magnesium</keyword>
<dbReference type="Gene3D" id="3.40.50.1000">
    <property type="entry name" value="HAD superfamily/HAD-like"/>
    <property type="match status" value="1"/>
</dbReference>
<name>A0A7R8VX00_TIMDO</name>
<sequence>MKQLIEDGREYPVRYDTTHEEYVRTKLKYEIWSKIDSEMNCTKELEEFRAVSIKKLLYVWDEVSQSFIKLAGLDKGVSTVELHGYNGFDTHQQFLRQVVYGNNEIIAPVESVLKLLLLEIFTPFYIFLIFTLCVWMSENYYYYTVAIIIMTVFGVSSSILQTRTVIQTRTHGSTLVKAVVIRTGYMTAKGSLVRSILYPPPADFKFDQDSYKFIGVLAIIAALGLIYTVIMKSEKGISPSDIAIKALDIITIVIPPALPAAMTVGKLYAQNRLKALNIFCMNSRVINVCGSINCVCFDKTGTLTEDGLDMWGVIPIESNQFKSPLRDVSQLRLGPLLYGMVSCHSNTIIDNKVSGDPLDIKIQWELRVKNKVVATVADHVLIHKKRSISQ</sequence>
<protein>
    <recommendedName>
        <fullName evidence="16">Cation-transporting ATPase</fullName>
    </recommendedName>
</protein>
<dbReference type="GO" id="GO:0046872">
    <property type="term" value="F:metal ion binding"/>
    <property type="evidence" value="ECO:0007669"/>
    <property type="project" value="UniProtKB-KW"/>
</dbReference>
<keyword evidence="6" id="KW-0547">Nucleotide-binding</keyword>
<gene>
    <name evidence="15" type="ORF">TDIB3V08_LOCUS10369</name>
</gene>
<evidence type="ECO:0000259" key="14">
    <source>
        <dbReference type="Pfam" id="PF10545"/>
    </source>
</evidence>
<feature type="transmembrane region" description="Helical" evidence="12">
    <location>
        <begin position="141"/>
        <end position="160"/>
    </location>
</feature>
<evidence type="ECO:0000256" key="6">
    <source>
        <dbReference type="ARBA" id="ARBA00022741"/>
    </source>
</evidence>
<dbReference type="GO" id="GO:0015203">
    <property type="term" value="F:polyamine transmembrane transporter activity"/>
    <property type="evidence" value="ECO:0007669"/>
    <property type="project" value="TreeGrafter"/>
</dbReference>
<keyword evidence="4 12" id="KW-0812">Transmembrane</keyword>
<dbReference type="Gene3D" id="1.20.1110.10">
    <property type="entry name" value="Calcium-transporting ATPase, transmembrane domain"/>
    <property type="match status" value="1"/>
</dbReference>
<reference evidence="15" key="1">
    <citation type="submission" date="2020-11" db="EMBL/GenBank/DDBJ databases">
        <authorList>
            <person name="Tran Van P."/>
        </authorList>
    </citation>
    <scope>NUCLEOTIDE SEQUENCE</scope>
</reference>
<feature type="transmembrane region" description="Helical" evidence="12">
    <location>
        <begin position="242"/>
        <end position="264"/>
    </location>
</feature>
<proteinExistence type="inferred from homology"/>
<keyword evidence="7" id="KW-0067">ATP-binding</keyword>
<evidence type="ECO:0008006" key="16">
    <source>
        <dbReference type="Google" id="ProtNLM"/>
    </source>
</evidence>
<dbReference type="InterPro" id="IPR018303">
    <property type="entry name" value="ATPase_P-typ_P_site"/>
</dbReference>
<dbReference type="InterPro" id="IPR001757">
    <property type="entry name" value="P_typ_ATPase"/>
</dbReference>
<feature type="domain" description="MADF" evidence="14">
    <location>
        <begin position="4"/>
        <end position="47"/>
    </location>
</feature>
<dbReference type="GO" id="GO:0140358">
    <property type="term" value="F:P-type transmembrane transporter activity"/>
    <property type="evidence" value="ECO:0007669"/>
    <property type="project" value="InterPro"/>
</dbReference>
<dbReference type="GO" id="GO:0019829">
    <property type="term" value="F:ATPase-coupled monoatomic cation transmembrane transporter activity"/>
    <property type="evidence" value="ECO:0007669"/>
    <property type="project" value="TreeGrafter"/>
</dbReference>
<evidence type="ECO:0000256" key="12">
    <source>
        <dbReference type="SAM" id="Phobius"/>
    </source>
</evidence>
<feature type="domain" description="Cation-transporting P-type ATPase N-terminal" evidence="13">
    <location>
        <begin position="84"/>
        <end position="135"/>
    </location>
</feature>
<keyword evidence="9" id="KW-1278">Translocase</keyword>
<dbReference type="InterPro" id="IPR004014">
    <property type="entry name" value="ATPase_P-typ_cation-transptr_N"/>
</dbReference>
<evidence type="ECO:0000256" key="11">
    <source>
        <dbReference type="ARBA" id="ARBA00023136"/>
    </source>
</evidence>
<evidence type="ECO:0000313" key="15">
    <source>
        <dbReference type="EMBL" id="CAD7204208.1"/>
    </source>
</evidence>
<evidence type="ECO:0000256" key="3">
    <source>
        <dbReference type="ARBA" id="ARBA00022553"/>
    </source>
</evidence>
<feature type="transmembrane region" description="Helical" evidence="12">
    <location>
        <begin position="213"/>
        <end position="230"/>
    </location>
</feature>
<organism evidence="15">
    <name type="scientific">Timema douglasi</name>
    <name type="common">Walking stick</name>
    <dbReference type="NCBI Taxonomy" id="61478"/>
    <lineage>
        <taxon>Eukaryota</taxon>
        <taxon>Metazoa</taxon>
        <taxon>Ecdysozoa</taxon>
        <taxon>Arthropoda</taxon>
        <taxon>Hexapoda</taxon>
        <taxon>Insecta</taxon>
        <taxon>Pterygota</taxon>
        <taxon>Neoptera</taxon>
        <taxon>Polyneoptera</taxon>
        <taxon>Phasmatodea</taxon>
        <taxon>Timematodea</taxon>
        <taxon>Timematoidea</taxon>
        <taxon>Timematidae</taxon>
        <taxon>Timema</taxon>
    </lineage>
</organism>
<evidence type="ECO:0000256" key="8">
    <source>
        <dbReference type="ARBA" id="ARBA00022842"/>
    </source>
</evidence>